<evidence type="ECO:0000256" key="1">
    <source>
        <dbReference type="ARBA" id="ARBA00004141"/>
    </source>
</evidence>
<evidence type="ECO:0000313" key="7">
    <source>
        <dbReference type="EMBL" id="AUN96380.1"/>
    </source>
</evidence>
<sequence>MHSGLLVFLWLLAVAGLQFIDLGTLTLVLAASVIAAARHAPARGKRLVKRVRFILIAIVILFAGFTPGEAIFVDWPAISPSREGMVLAYEHAARVLVVVLFVALLMEYLPAPRLVGALHALLRPLRPLGVPADRVAVRTLLVLRFVEAEKPPRWDHWISDDSNDLHEAIAVERQAFGTLDRVVIALLALSTCVLLW</sequence>
<dbReference type="GO" id="GO:0005886">
    <property type="term" value="C:plasma membrane"/>
    <property type="evidence" value="ECO:0007669"/>
    <property type="project" value="UniProtKB-ARBA"/>
</dbReference>
<feature type="transmembrane region" description="Helical" evidence="6">
    <location>
        <begin position="92"/>
        <end position="109"/>
    </location>
</feature>
<evidence type="ECO:0000313" key="8">
    <source>
        <dbReference type="Proteomes" id="UP000242205"/>
    </source>
</evidence>
<reference evidence="7 8" key="1">
    <citation type="submission" date="2018-01" db="EMBL/GenBank/DDBJ databases">
        <authorList>
            <person name="Fu G.-Y."/>
        </authorList>
    </citation>
    <scope>NUCLEOTIDE SEQUENCE [LARGE SCALE GENOMIC DNA]</scope>
    <source>
        <strain evidence="7 8">SY39</strain>
    </source>
</reference>
<dbReference type="Proteomes" id="UP000242205">
    <property type="component" value="Chromosome"/>
</dbReference>
<keyword evidence="4 6" id="KW-1133">Transmembrane helix</keyword>
<dbReference type="KEGG" id="atw:C0099_07185"/>
<protein>
    <recommendedName>
        <fullName evidence="9">Energy-coupling factor transporter transmembrane protein EcfT</fullName>
    </recommendedName>
</protein>
<keyword evidence="5 6" id="KW-0472">Membrane</keyword>
<name>A0A2I6SAU7_9RHOO</name>
<dbReference type="AlphaFoldDB" id="A0A2I6SAU7"/>
<keyword evidence="8" id="KW-1185">Reference proteome</keyword>
<evidence type="ECO:0000256" key="5">
    <source>
        <dbReference type="ARBA" id="ARBA00023136"/>
    </source>
</evidence>
<accession>A0A2I6SAU7</accession>
<comment type="similarity">
    <text evidence="2">Belongs to the CbiQ family.</text>
</comment>
<gene>
    <name evidence="7" type="ORF">C0099_07185</name>
</gene>
<dbReference type="OrthoDB" id="9180157at2"/>
<dbReference type="EMBL" id="CP025682">
    <property type="protein sequence ID" value="AUN96380.1"/>
    <property type="molecule type" value="Genomic_DNA"/>
</dbReference>
<evidence type="ECO:0000256" key="3">
    <source>
        <dbReference type="ARBA" id="ARBA00022692"/>
    </source>
</evidence>
<comment type="subcellular location">
    <subcellularLocation>
        <location evidence="1">Membrane</location>
        <topology evidence="1">Multi-pass membrane protein</topology>
    </subcellularLocation>
</comment>
<evidence type="ECO:0008006" key="9">
    <source>
        <dbReference type="Google" id="ProtNLM"/>
    </source>
</evidence>
<evidence type="ECO:0000256" key="6">
    <source>
        <dbReference type="SAM" id="Phobius"/>
    </source>
</evidence>
<keyword evidence="3 6" id="KW-0812">Transmembrane</keyword>
<organism evidence="7 8">
    <name type="scientific">Pseudazoarcus pumilus</name>
    <dbReference type="NCBI Taxonomy" id="2067960"/>
    <lineage>
        <taxon>Bacteria</taxon>
        <taxon>Pseudomonadati</taxon>
        <taxon>Pseudomonadota</taxon>
        <taxon>Betaproteobacteria</taxon>
        <taxon>Rhodocyclales</taxon>
        <taxon>Zoogloeaceae</taxon>
        <taxon>Pseudazoarcus</taxon>
    </lineage>
</organism>
<dbReference type="Pfam" id="PF02361">
    <property type="entry name" value="CbiQ"/>
    <property type="match status" value="1"/>
</dbReference>
<dbReference type="InterPro" id="IPR003339">
    <property type="entry name" value="ABC/ECF_trnsptr_transmembrane"/>
</dbReference>
<feature type="transmembrane region" description="Helical" evidence="6">
    <location>
        <begin position="53"/>
        <end position="72"/>
    </location>
</feature>
<evidence type="ECO:0000256" key="4">
    <source>
        <dbReference type="ARBA" id="ARBA00022989"/>
    </source>
</evidence>
<evidence type="ECO:0000256" key="2">
    <source>
        <dbReference type="ARBA" id="ARBA00008564"/>
    </source>
</evidence>
<proteinExistence type="inferred from homology"/>